<dbReference type="PROSITE" id="PS51005">
    <property type="entry name" value="NAC"/>
    <property type="match status" value="1"/>
</dbReference>
<dbReference type="PANTHER" id="PTHR31989">
    <property type="entry name" value="NAC DOMAIN-CONTAINING PROTEIN 82-RELATED"/>
    <property type="match status" value="1"/>
</dbReference>
<feature type="region of interest" description="Disordered" evidence="6">
    <location>
        <begin position="185"/>
        <end position="351"/>
    </location>
</feature>
<dbReference type="Pfam" id="PF02365">
    <property type="entry name" value="NAM"/>
    <property type="match status" value="1"/>
</dbReference>
<evidence type="ECO:0000256" key="6">
    <source>
        <dbReference type="SAM" id="MobiDB-lite"/>
    </source>
</evidence>
<keyword evidence="4" id="KW-0804">Transcription</keyword>
<dbReference type="GO" id="GO:0006355">
    <property type="term" value="P:regulation of DNA-templated transcription"/>
    <property type="evidence" value="ECO:0007669"/>
    <property type="project" value="InterPro"/>
</dbReference>
<accession>A0A6G1DID5</accession>
<dbReference type="SUPFAM" id="SSF101941">
    <property type="entry name" value="NAC domain"/>
    <property type="match status" value="1"/>
</dbReference>
<dbReference type="InterPro" id="IPR003441">
    <property type="entry name" value="NAC-dom"/>
</dbReference>
<evidence type="ECO:0000256" key="3">
    <source>
        <dbReference type="ARBA" id="ARBA00023125"/>
    </source>
</evidence>
<organism evidence="8 9">
    <name type="scientific">Oryza meyeriana var. granulata</name>
    <dbReference type="NCBI Taxonomy" id="110450"/>
    <lineage>
        <taxon>Eukaryota</taxon>
        <taxon>Viridiplantae</taxon>
        <taxon>Streptophyta</taxon>
        <taxon>Embryophyta</taxon>
        <taxon>Tracheophyta</taxon>
        <taxon>Spermatophyta</taxon>
        <taxon>Magnoliopsida</taxon>
        <taxon>Liliopsida</taxon>
        <taxon>Poales</taxon>
        <taxon>Poaceae</taxon>
        <taxon>BOP clade</taxon>
        <taxon>Oryzoideae</taxon>
        <taxon>Oryzeae</taxon>
        <taxon>Oryzinae</taxon>
        <taxon>Oryza</taxon>
        <taxon>Oryza meyeriana</taxon>
    </lineage>
</organism>
<dbReference type="EMBL" id="SPHZ02000006">
    <property type="protein sequence ID" value="KAF0912161.1"/>
    <property type="molecule type" value="Genomic_DNA"/>
</dbReference>
<feature type="domain" description="NAC" evidence="7">
    <location>
        <begin position="8"/>
        <end position="164"/>
    </location>
</feature>
<dbReference type="GO" id="GO:0003677">
    <property type="term" value="F:DNA binding"/>
    <property type="evidence" value="ECO:0007669"/>
    <property type="project" value="UniProtKB-KW"/>
</dbReference>
<sequence length="380" mass="41718">MADDACPVVVFASRHPSEQELIASYLHPRLTKAGGSKSSPRCHFIHNGDVYADDPAELTARFLPACAADGVKAWYFFSAVRTATEHGKRRTRAVESGAGCWHSEAGVRAVVDAGGRRVGHRQFFSFVKKREDGKRVRTGWLMVELGLDSETEDASMVLCKIYLTPRMPSSSSSIATKSTMELSGLKRNTSGDQMGCDIAPATSPLQRRRHLLPEAADNETQEGEGSKENSSESMVMSTDDALEDEGSRSKETSNDCVMLADAPEDEDRTQGESATNLIDRRSDGMEHGTVDNDDDQTRHQSLLPDLNVPAVPQHHVRDGSRRQDVSTLLGGGSNSSPQEAPTMAAERSTMPYVPRYRRTLMLLLEDGVEEEQQQPPLTQR</sequence>
<feature type="compositionally biased region" description="Basic and acidic residues" evidence="6">
    <location>
        <begin position="278"/>
        <end position="298"/>
    </location>
</feature>
<evidence type="ECO:0000259" key="7">
    <source>
        <dbReference type="PROSITE" id="PS51005"/>
    </source>
</evidence>
<comment type="subcellular location">
    <subcellularLocation>
        <location evidence="1">Nucleus</location>
    </subcellularLocation>
</comment>
<keyword evidence="9" id="KW-1185">Reference proteome</keyword>
<evidence type="ECO:0000256" key="1">
    <source>
        <dbReference type="ARBA" id="ARBA00004123"/>
    </source>
</evidence>
<dbReference type="GO" id="GO:0005634">
    <property type="term" value="C:nucleus"/>
    <property type="evidence" value="ECO:0007669"/>
    <property type="project" value="UniProtKB-SubCell"/>
</dbReference>
<evidence type="ECO:0000256" key="5">
    <source>
        <dbReference type="ARBA" id="ARBA00023242"/>
    </source>
</evidence>
<dbReference type="OrthoDB" id="655701at2759"/>
<dbReference type="InterPro" id="IPR036093">
    <property type="entry name" value="NAC_dom_sf"/>
</dbReference>
<keyword evidence="3" id="KW-0238">DNA-binding</keyword>
<keyword evidence="5" id="KW-0539">Nucleus</keyword>
<dbReference type="AlphaFoldDB" id="A0A6G1DID5"/>
<comment type="caution">
    <text evidence="8">The sequence shown here is derived from an EMBL/GenBank/DDBJ whole genome shotgun (WGS) entry which is preliminary data.</text>
</comment>
<name>A0A6G1DID5_9ORYZ</name>
<gene>
    <name evidence="8" type="ORF">E2562_013049</name>
</gene>
<evidence type="ECO:0000256" key="2">
    <source>
        <dbReference type="ARBA" id="ARBA00023015"/>
    </source>
</evidence>
<proteinExistence type="predicted"/>
<protein>
    <recommendedName>
        <fullName evidence="7">NAC domain-containing protein</fullName>
    </recommendedName>
</protein>
<dbReference type="Gene3D" id="2.170.150.80">
    <property type="entry name" value="NAC domain"/>
    <property type="match status" value="1"/>
</dbReference>
<feature type="compositionally biased region" description="Basic and acidic residues" evidence="6">
    <location>
        <begin position="315"/>
        <end position="324"/>
    </location>
</feature>
<reference evidence="8 9" key="1">
    <citation type="submission" date="2019-11" db="EMBL/GenBank/DDBJ databases">
        <title>Whole genome sequence of Oryza granulata.</title>
        <authorList>
            <person name="Li W."/>
        </authorList>
    </citation>
    <scope>NUCLEOTIDE SEQUENCE [LARGE SCALE GENOMIC DNA]</scope>
    <source>
        <strain evidence="9">cv. Menghai</strain>
        <tissue evidence="8">Leaf</tissue>
    </source>
</reference>
<evidence type="ECO:0000256" key="4">
    <source>
        <dbReference type="ARBA" id="ARBA00023163"/>
    </source>
</evidence>
<dbReference type="Proteomes" id="UP000479710">
    <property type="component" value="Unassembled WGS sequence"/>
</dbReference>
<evidence type="ECO:0000313" key="8">
    <source>
        <dbReference type="EMBL" id="KAF0912161.1"/>
    </source>
</evidence>
<keyword evidence="2" id="KW-0805">Transcription regulation</keyword>
<evidence type="ECO:0000313" key="9">
    <source>
        <dbReference type="Proteomes" id="UP000479710"/>
    </source>
</evidence>